<keyword evidence="7" id="KW-0732">Signal</keyword>
<evidence type="ECO:0000256" key="5">
    <source>
        <dbReference type="ARBA" id="ARBA00023251"/>
    </source>
</evidence>
<reference evidence="9 10" key="1">
    <citation type="submission" date="2018-01" db="EMBL/GenBank/DDBJ databases">
        <title>Genomic Sequence of Chromobacterium MWU13-2610 from wild cranberry bogs within the Cape Cod National Seashore.</title>
        <authorList>
            <person name="O'Hara-Hanley K."/>
            <person name="Soby S."/>
            <person name="Harrison A."/>
        </authorList>
    </citation>
    <scope>NUCLEOTIDE SEQUENCE [LARGE SCALE GENOMIC DNA]</scope>
    <source>
        <strain evidence="9 10">MWU13-2610</strain>
    </source>
</reference>
<evidence type="ECO:0000256" key="2">
    <source>
        <dbReference type="ARBA" id="ARBA00007840"/>
    </source>
</evidence>
<evidence type="ECO:0000256" key="6">
    <source>
        <dbReference type="RuleBase" id="RU361140"/>
    </source>
</evidence>
<dbReference type="InterPro" id="IPR050491">
    <property type="entry name" value="AmpC-like"/>
</dbReference>
<gene>
    <name evidence="9" type="ORF">C2134_10535</name>
</gene>
<dbReference type="AlphaFoldDB" id="A0A2K4MNI8"/>
<dbReference type="Proteomes" id="UP000236416">
    <property type="component" value="Unassembled WGS sequence"/>
</dbReference>
<name>A0A2K4MNI8_9NEIS</name>
<dbReference type="PANTHER" id="PTHR46825:SF8">
    <property type="entry name" value="BETA-LACTAMASE-RELATED"/>
    <property type="match status" value="1"/>
</dbReference>
<evidence type="ECO:0000259" key="8">
    <source>
        <dbReference type="Pfam" id="PF00144"/>
    </source>
</evidence>
<feature type="signal peptide" evidence="7">
    <location>
        <begin position="1"/>
        <end position="25"/>
    </location>
</feature>
<dbReference type="Pfam" id="PF00144">
    <property type="entry name" value="Beta-lactamase"/>
    <property type="match status" value="1"/>
</dbReference>
<dbReference type="InterPro" id="IPR001586">
    <property type="entry name" value="Beta-lactam_class-C_AS"/>
</dbReference>
<dbReference type="GO" id="GO:0030288">
    <property type="term" value="C:outer membrane-bounded periplasmic space"/>
    <property type="evidence" value="ECO:0007669"/>
    <property type="project" value="InterPro"/>
</dbReference>
<comment type="similarity">
    <text evidence="2 6">Belongs to the class-C beta-lactamase family.</text>
</comment>
<dbReference type="GO" id="GO:0008800">
    <property type="term" value="F:beta-lactamase activity"/>
    <property type="evidence" value="ECO:0007669"/>
    <property type="project" value="UniProtKB-UniRule"/>
</dbReference>
<dbReference type="InterPro" id="IPR058136">
    <property type="entry name" value="AmpC"/>
</dbReference>
<dbReference type="InterPro" id="IPR012338">
    <property type="entry name" value="Beta-lactam/transpept-like"/>
</dbReference>
<feature type="domain" description="Beta-lactamase-related" evidence="8">
    <location>
        <begin position="37"/>
        <end position="380"/>
    </location>
</feature>
<keyword evidence="4 6" id="KW-0378">Hydrolase</keyword>
<dbReference type="PROSITE" id="PS00336">
    <property type="entry name" value="BETA_LACTAMASE_C"/>
    <property type="match status" value="1"/>
</dbReference>
<proteinExistence type="inferred from homology"/>
<feature type="chain" id="PRO_5014454529" description="Beta-lactamase" evidence="7">
    <location>
        <begin position="26"/>
        <end position="387"/>
    </location>
</feature>
<keyword evidence="10" id="KW-1185">Reference proteome</keyword>
<evidence type="ECO:0000256" key="1">
    <source>
        <dbReference type="ARBA" id="ARBA00001526"/>
    </source>
</evidence>
<dbReference type="EMBL" id="PPTF01000043">
    <property type="protein sequence ID" value="POA98651.1"/>
    <property type="molecule type" value="Genomic_DNA"/>
</dbReference>
<evidence type="ECO:0000313" key="9">
    <source>
        <dbReference type="EMBL" id="POA98651.1"/>
    </source>
</evidence>
<dbReference type="InterPro" id="IPR001466">
    <property type="entry name" value="Beta-lactam-related"/>
</dbReference>
<evidence type="ECO:0000256" key="4">
    <source>
        <dbReference type="ARBA" id="ARBA00022801"/>
    </source>
</evidence>
<dbReference type="SUPFAM" id="SSF56601">
    <property type="entry name" value="beta-lactamase/transpeptidase-like"/>
    <property type="match status" value="1"/>
</dbReference>
<evidence type="ECO:0000256" key="7">
    <source>
        <dbReference type="SAM" id="SignalP"/>
    </source>
</evidence>
<comment type="catalytic activity">
    <reaction evidence="1 6">
        <text>a beta-lactam + H2O = a substituted beta-amino acid</text>
        <dbReference type="Rhea" id="RHEA:20401"/>
        <dbReference type="ChEBI" id="CHEBI:15377"/>
        <dbReference type="ChEBI" id="CHEBI:35627"/>
        <dbReference type="ChEBI" id="CHEBI:140347"/>
        <dbReference type="EC" id="3.5.2.6"/>
    </reaction>
</comment>
<sequence length="387" mass="41301">MRIQKTSALAGLLGCLFLYSGLTRAAVNAPPAIAQVVDATIPPLMKTHDIPGMAIAVVANGRTYFFNYGFASKQSRQPVTQDTLFELGSISKTFTGILGGYARSQGKLSLSDTAGSRLPALQGSAIGQATLLQLATYTAGGLPLQFPDAVNSGQQAIGYYQAFRPAFAAGERRLYSNPSIGLFGYLAAQSLGQPFDEAMEKTLLPKLGLSSTYVRVPASQMDRYAWGYARDGKPVRVGPGALDSEAYGIKSSAADMAKYMAANWGDARLRQALDASHAAYYRTGDLEQGLGWEGYRYPVSLQRLLAGNANEMAFQPQRVSWLTPARPAKEAVLLNKTGSTNGFGAYVALVPSRKIAVVMLANRNYPNAARVTAAYRILAVLDSAGLS</sequence>
<organism evidence="9 10">
    <name type="scientific">Chromobacterium sinusclupearum</name>
    <dbReference type="NCBI Taxonomy" id="2077146"/>
    <lineage>
        <taxon>Bacteria</taxon>
        <taxon>Pseudomonadati</taxon>
        <taxon>Pseudomonadota</taxon>
        <taxon>Betaproteobacteria</taxon>
        <taxon>Neisseriales</taxon>
        <taxon>Chromobacteriaceae</taxon>
        <taxon>Chromobacterium</taxon>
    </lineage>
</organism>
<evidence type="ECO:0000313" key="10">
    <source>
        <dbReference type="Proteomes" id="UP000236416"/>
    </source>
</evidence>
<protein>
    <recommendedName>
        <fullName evidence="3 6">Beta-lactamase</fullName>
        <ecNumber evidence="3 6">3.5.2.6</ecNumber>
    </recommendedName>
</protein>
<dbReference type="Gene3D" id="3.40.710.10">
    <property type="entry name" value="DD-peptidase/beta-lactamase superfamily"/>
    <property type="match status" value="1"/>
</dbReference>
<dbReference type="EC" id="3.5.2.6" evidence="3 6"/>
<dbReference type="GO" id="GO:0046677">
    <property type="term" value="P:response to antibiotic"/>
    <property type="evidence" value="ECO:0007669"/>
    <property type="project" value="UniProtKB-UniRule"/>
</dbReference>
<dbReference type="NCBIfam" id="NF033085">
    <property type="entry name" value="bla_class_C"/>
    <property type="match status" value="1"/>
</dbReference>
<dbReference type="RefSeq" id="WP_103319876.1">
    <property type="nucleotide sequence ID" value="NZ_PPTF01000043.1"/>
</dbReference>
<comment type="caution">
    <text evidence="9">The sequence shown here is derived from an EMBL/GenBank/DDBJ whole genome shotgun (WGS) entry which is preliminary data.</text>
</comment>
<keyword evidence="5 6" id="KW-0046">Antibiotic resistance</keyword>
<dbReference type="GO" id="GO:0017001">
    <property type="term" value="P:antibiotic catabolic process"/>
    <property type="evidence" value="ECO:0007669"/>
    <property type="project" value="InterPro"/>
</dbReference>
<accession>A0A2K4MNI8</accession>
<evidence type="ECO:0000256" key="3">
    <source>
        <dbReference type="ARBA" id="ARBA00012865"/>
    </source>
</evidence>
<dbReference type="PANTHER" id="PTHR46825">
    <property type="entry name" value="D-ALANYL-D-ALANINE-CARBOXYPEPTIDASE/ENDOPEPTIDASE AMPH"/>
    <property type="match status" value="1"/>
</dbReference>